<protein>
    <recommendedName>
        <fullName evidence="4">HNH endonuclease</fullName>
    </recommendedName>
</protein>
<dbReference type="EMBL" id="CP054025">
    <property type="protein sequence ID" value="QKK21351.1"/>
    <property type="molecule type" value="Genomic_DNA"/>
</dbReference>
<accession>A0ABX6PRR2</accession>
<dbReference type="Proteomes" id="UP000305673">
    <property type="component" value="Plasmid pPR12A204"/>
</dbReference>
<feature type="compositionally biased region" description="Polar residues" evidence="1">
    <location>
        <begin position="60"/>
        <end position="72"/>
    </location>
</feature>
<feature type="region of interest" description="Disordered" evidence="1">
    <location>
        <begin position="1"/>
        <end position="23"/>
    </location>
</feature>
<sequence>MVDLPSRASGERSSKHCGVLPPSSPAAAEIDHIHGDGARCVGEKDFRLIGSGGGLPLESNCKSPQNNYLDTK</sequence>
<geneLocation type="plasmid" evidence="2 3">
    <name>pPR12A204</name>
</geneLocation>
<keyword evidence="3" id="KW-1185">Reference proteome</keyword>
<feature type="region of interest" description="Disordered" evidence="1">
    <location>
        <begin position="52"/>
        <end position="72"/>
    </location>
</feature>
<organism evidence="2 3">
    <name type="scientific">Rhizobium indicum</name>
    <dbReference type="NCBI Taxonomy" id="2583231"/>
    <lineage>
        <taxon>Bacteria</taxon>
        <taxon>Pseudomonadati</taxon>
        <taxon>Pseudomonadota</taxon>
        <taxon>Alphaproteobacteria</taxon>
        <taxon>Hyphomicrobiales</taxon>
        <taxon>Rhizobiaceae</taxon>
        <taxon>Rhizobium/Agrobacterium group</taxon>
        <taxon>Rhizobium</taxon>
    </lineage>
</organism>
<evidence type="ECO:0000256" key="1">
    <source>
        <dbReference type="SAM" id="MobiDB-lite"/>
    </source>
</evidence>
<evidence type="ECO:0000313" key="2">
    <source>
        <dbReference type="EMBL" id="QKK21351.1"/>
    </source>
</evidence>
<reference evidence="2 3" key="1">
    <citation type="submission" date="2020-05" db="EMBL/GenBank/DDBJ databases">
        <title>Genome sequences of pea root nodulating Rhizobium spp.</title>
        <authorList>
            <person name="Rahi P."/>
        </authorList>
    </citation>
    <scope>NUCLEOTIDE SEQUENCE [LARGE SCALE GENOMIC DNA]</scope>
    <source>
        <strain evidence="3">JKLM 12A2</strain>
        <plasmid evidence="2 3">pPR12A204</plasmid>
    </source>
</reference>
<keyword evidence="2" id="KW-0614">Plasmid</keyword>
<proteinExistence type="predicted"/>
<gene>
    <name evidence="2" type="ORF">FFM53_033695</name>
</gene>
<dbReference type="RefSeq" id="WP_138389981.1">
    <property type="nucleotide sequence ID" value="NZ_CP054025.1"/>
</dbReference>
<evidence type="ECO:0000313" key="3">
    <source>
        <dbReference type="Proteomes" id="UP000305673"/>
    </source>
</evidence>
<name>A0ABX6PRR2_9HYPH</name>
<evidence type="ECO:0008006" key="4">
    <source>
        <dbReference type="Google" id="ProtNLM"/>
    </source>
</evidence>